<sequence length="74" mass="8400">MQQQSLFDLKKLFSIVGPVSYVKTVMKKKTRGLEGDGFENSYCSKKALERLNGLEVAGRTMKKDRLTDRTAIFP</sequence>
<dbReference type="InterPro" id="IPR000504">
    <property type="entry name" value="RRM_dom"/>
</dbReference>
<dbReference type="Proteomes" id="UP000827092">
    <property type="component" value="Unassembled WGS sequence"/>
</dbReference>
<comment type="caution">
    <text evidence="3">The sequence shown here is derived from an EMBL/GenBank/DDBJ whole genome shotgun (WGS) entry which is preliminary data.</text>
</comment>
<dbReference type="AlphaFoldDB" id="A0AAV6TTW2"/>
<evidence type="ECO:0000313" key="4">
    <source>
        <dbReference type="Proteomes" id="UP000827092"/>
    </source>
</evidence>
<accession>A0AAV6TTW2</accession>
<evidence type="ECO:0000313" key="3">
    <source>
        <dbReference type="EMBL" id="KAG8175026.1"/>
    </source>
</evidence>
<evidence type="ECO:0000256" key="1">
    <source>
        <dbReference type="ARBA" id="ARBA00022884"/>
    </source>
</evidence>
<dbReference type="Pfam" id="PF00076">
    <property type="entry name" value="RRM_1"/>
    <property type="match status" value="1"/>
</dbReference>
<proteinExistence type="predicted"/>
<organism evidence="3 4">
    <name type="scientific">Oedothorax gibbosus</name>
    <dbReference type="NCBI Taxonomy" id="931172"/>
    <lineage>
        <taxon>Eukaryota</taxon>
        <taxon>Metazoa</taxon>
        <taxon>Ecdysozoa</taxon>
        <taxon>Arthropoda</taxon>
        <taxon>Chelicerata</taxon>
        <taxon>Arachnida</taxon>
        <taxon>Araneae</taxon>
        <taxon>Araneomorphae</taxon>
        <taxon>Entelegynae</taxon>
        <taxon>Araneoidea</taxon>
        <taxon>Linyphiidae</taxon>
        <taxon>Erigoninae</taxon>
        <taxon>Oedothorax</taxon>
    </lineage>
</organism>
<dbReference type="EMBL" id="JAFNEN010001092">
    <property type="protein sequence ID" value="KAG8175026.1"/>
    <property type="molecule type" value="Genomic_DNA"/>
</dbReference>
<evidence type="ECO:0000259" key="2">
    <source>
        <dbReference type="Pfam" id="PF00076"/>
    </source>
</evidence>
<dbReference type="Gene3D" id="3.30.70.330">
    <property type="match status" value="1"/>
</dbReference>
<keyword evidence="1" id="KW-0694">RNA-binding</keyword>
<gene>
    <name evidence="3" type="ORF">JTE90_009162</name>
</gene>
<reference evidence="3 4" key="1">
    <citation type="journal article" date="2022" name="Nat. Ecol. Evol.">
        <title>A masculinizing supergene underlies an exaggerated male reproductive morph in a spider.</title>
        <authorList>
            <person name="Hendrickx F."/>
            <person name="De Corte Z."/>
            <person name="Sonet G."/>
            <person name="Van Belleghem S.M."/>
            <person name="Kostlbacher S."/>
            <person name="Vangestel C."/>
        </authorList>
    </citation>
    <scope>NUCLEOTIDE SEQUENCE [LARGE SCALE GENOMIC DNA]</scope>
    <source>
        <strain evidence="3">W744_W776</strain>
    </source>
</reference>
<protein>
    <recommendedName>
        <fullName evidence="2">RRM domain-containing protein</fullName>
    </recommendedName>
</protein>
<dbReference type="SUPFAM" id="SSF54928">
    <property type="entry name" value="RNA-binding domain, RBD"/>
    <property type="match status" value="1"/>
</dbReference>
<keyword evidence="4" id="KW-1185">Reference proteome</keyword>
<dbReference type="InterPro" id="IPR012677">
    <property type="entry name" value="Nucleotide-bd_a/b_plait_sf"/>
</dbReference>
<dbReference type="InterPro" id="IPR035979">
    <property type="entry name" value="RBD_domain_sf"/>
</dbReference>
<feature type="domain" description="RRM" evidence="2">
    <location>
        <begin position="8"/>
        <end position="62"/>
    </location>
</feature>
<dbReference type="GO" id="GO:0003723">
    <property type="term" value="F:RNA binding"/>
    <property type="evidence" value="ECO:0007669"/>
    <property type="project" value="UniProtKB-KW"/>
</dbReference>
<name>A0AAV6TTW2_9ARAC</name>